<dbReference type="InterPro" id="IPR015927">
    <property type="entry name" value="Peptidase_S24_S26A/B/C"/>
</dbReference>
<dbReference type="Gene3D" id="1.10.260.40">
    <property type="entry name" value="lambda repressor-like DNA-binding domains"/>
    <property type="match status" value="1"/>
</dbReference>
<evidence type="ECO:0000313" key="2">
    <source>
        <dbReference type="EMBL" id="KRM79446.1"/>
    </source>
</evidence>
<protein>
    <recommendedName>
        <fullName evidence="1">HTH cro/C1-type domain-containing protein</fullName>
    </recommendedName>
</protein>
<sequence>MAFGEKLKQLRLERKLGLNQFAMLSGVSASQISRIENGKMATPKVNTIKKLAKGLKFNELELMKMAGYVTDTELPTNALPVDVNNLIDIPVIGTIKAGPNGLAMQDHLGMEFVNKDDIDMSYDYFWLVVSGDSMTGDGIYDKDYAMIKRTTEFNNGDICAVIVDGEEGTLKHVTKSKDSIVLTASNPSYPPRIFAGNDMNEILIAGRLVQTKRKY</sequence>
<keyword evidence="3" id="KW-1185">Reference proteome</keyword>
<reference evidence="2 3" key="1">
    <citation type="journal article" date="2015" name="Genome Announc.">
        <title>Expanding the biotechnology potential of lactobacilli through comparative genomics of 213 strains and associated genera.</title>
        <authorList>
            <person name="Sun Z."/>
            <person name="Harris H.M."/>
            <person name="McCann A."/>
            <person name="Guo C."/>
            <person name="Argimon S."/>
            <person name="Zhang W."/>
            <person name="Yang X."/>
            <person name="Jeffery I.B."/>
            <person name="Cooney J.C."/>
            <person name="Kagawa T.F."/>
            <person name="Liu W."/>
            <person name="Song Y."/>
            <person name="Salvetti E."/>
            <person name="Wrobel A."/>
            <person name="Rasinkangas P."/>
            <person name="Parkhill J."/>
            <person name="Rea M.C."/>
            <person name="O'Sullivan O."/>
            <person name="Ritari J."/>
            <person name="Douillard F.P."/>
            <person name="Paul Ross R."/>
            <person name="Yang R."/>
            <person name="Briner A.E."/>
            <person name="Felis G.E."/>
            <person name="de Vos W.M."/>
            <person name="Barrangou R."/>
            <person name="Klaenhammer T.R."/>
            <person name="Caufield P.W."/>
            <person name="Cui Y."/>
            <person name="Zhang H."/>
            <person name="O'Toole P.W."/>
        </authorList>
    </citation>
    <scope>NUCLEOTIDE SEQUENCE [LARGE SCALE GENOMIC DNA]</scope>
    <source>
        <strain evidence="2 3">DSM 20335</strain>
    </source>
</reference>
<evidence type="ECO:0000313" key="3">
    <source>
        <dbReference type="Proteomes" id="UP000051813"/>
    </source>
</evidence>
<dbReference type="SMART" id="SM00530">
    <property type="entry name" value="HTH_XRE"/>
    <property type="match status" value="1"/>
</dbReference>
<dbReference type="CDD" id="cd00093">
    <property type="entry name" value="HTH_XRE"/>
    <property type="match status" value="1"/>
</dbReference>
<dbReference type="AlphaFoldDB" id="A0A0R2BTZ4"/>
<dbReference type="PATRIC" id="fig|1423738.3.peg.1649"/>
<dbReference type="Pfam" id="PF00717">
    <property type="entry name" value="Peptidase_S24"/>
    <property type="match status" value="1"/>
</dbReference>
<dbReference type="InterPro" id="IPR050077">
    <property type="entry name" value="LexA_repressor"/>
</dbReference>
<dbReference type="PANTHER" id="PTHR33516">
    <property type="entry name" value="LEXA REPRESSOR"/>
    <property type="match status" value="1"/>
</dbReference>
<dbReference type="Pfam" id="PF12844">
    <property type="entry name" value="HTH_19"/>
    <property type="match status" value="1"/>
</dbReference>
<proteinExistence type="predicted"/>
<dbReference type="GO" id="GO:0003677">
    <property type="term" value="F:DNA binding"/>
    <property type="evidence" value="ECO:0007669"/>
    <property type="project" value="InterPro"/>
</dbReference>
<organism evidence="2 3">
    <name type="scientific">Lapidilactobacillus dextrinicus DSM 20335</name>
    <dbReference type="NCBI Taxonomy" id="1423738"/>
    <lineage>
        <taxon>Bacteria</taxon>
        <taxon>Bacillati</taxon>
        <taxon>Bacillota</taxon>
        <taxon>Bacilli</taxon>
        <taxon>Lactobacillales</taxon>
        <taxon>Lactobacillaceae</taxon>
        <taxon>Lapidilactobacillus</taxon>
    </lineage>
</organism>
<dbReference type="InterPro" id="IPR039418">
    <property type="entry name" value="LexA-like"/>
</dbReference>
<dbReference type="EMBL" id="AYYK01000004">
    <property type="protein sequence ID" value="KRM79446.1"/>
    <property type="molecule type" value="Genomic_DNA"/>
</dbReference>
<dbReference type="InterPro" id="IPR001387">
    <property type="entry name" value="Cro/C1-type_HTH"/>
</dbReference>
<evidence type="ECO:0000259" key="1">
    <source>
        <dbReference type="PROSITE" id="PS50943"/>
    </source>
</evidence>
<name>A0A0R2BTZ4_9LACO</name>
<dbReference type="InterPro" id="IPR010982">
    <property type="entry name" value="Lambda_DNA-bd_dom_sf"/>
</dbReference>
<accession>A0A0R2BTZ4</accession>
<dbReference type="RefSeq" id="WP_057755740.1">
    <property type="nucleotide sequence ID" value="NZ_AYYK01000004.1"/>
</dbReference>
<dbReference type="STRING" id="1423738.FC84_GL001625"/>
<dbReference type="Proteomes" id="UP000051813">
    <property type="component" value="Unassembled WGS sequence"/>
</dbReference>
<dbReference type="Gene3D" id="2.10.109.10">
    <property type="entry name" value="Umud Fragment, subunit A"/>
    <property type="match status" value="1"/>
</dbReference>
<gene>
    <name evidence="2" type="ORF">FC84_GL001625</name>
</gene>
<dbReference type="SUPFAM" id="SSF47413">
    <property type="entry name" value="lambda repressor-like DNA-binding domains"/>
    <property type="match status" value="1"/>
</dbReference>
<dbReference type="SUPFAM" id="SSF51306">
    <property type="entry name" value="LexA/Signal peptidase"/>
    <property type="match status" value="1"/>
</dbReference>
<comment type="caution">
    <text evidence="2">The sequence shown here is derived from an EMBL/GenBank/DDBJ whole genome shotgun (WGS) entry which is preliminary data.</text>
</comment>
<dbReference type="InterPro" id="IPR036286">
    <property type="entry name" value="LexA/Signal_pep-like_sf"/>
</dbReference>
<dbReference type="PROSITE" id="PS50943">
    <property type="entry name" value="HTH_CROC1"/>
    <property type="match status" value="1"/>
</dbReference>
<dbReference type="PANTHER" id="PTHR33516:SF2">
    <property type="entry name" value="LEXA REPRESSOR-RELATED"/>
    <property type="match status" value="1"/>
</dbReference>
<feature type="domain" description="HTH cro/C1-type" evidence="1">
    <location>
        <begin position="7"/>
        <end position="62"/>
    </location>
</feature>
<dbReference type="CDD" id="cd06529">
    <property type="entry name" value="S24_LexA-like"/>
    <property type="match status" value="1"/>
</dbReference>